<dbReference type="Proteomes" id="UP001175001">
    <property type="component" value="Unassembled WGS sequence"/>
</dbReference>
<feature type="region of interest" description="Disordered" evidence="3">
    <location>
        <begin position="841"/>
        <end position="895"/>
    </location>
</feature>
<evidence type="ECO:0000256" key="3">
    <source>
        <dbReference type="SAM" id="MobiDB-lite"/>
    </source>
</evidence>
<dbReference type="InterPro" id="IPR012337">
    <property type="entry name" value="RNaseH-like_sf"/>
</dbReference>
<dbReference type="GO" id="GO:0005634">
    <property type="term" value="C:nucleus"/>
    <property type="evidence" value="ECO:0007669"/>
    <property type="project" value="TreeGrafter"/>
</dbReference>
<dbReference type="GO" id="GO:0003676">
    <property type="term" value="F:nucleic acid binding"/>
    <property type="evidence" value="ECO:0007669"/>
    <property type="project" value="InterPro"/>
</dbReference>
<dbReference type="SMART" id="SM00341">
    <property type="entry name" value="HRDC"/>
    <property type="match status" value="3"/>
</dbReference>
<accession>A0AA40D7J3</accession>
<dbReference type="GO" id="GO:0008408">
    <property type="term" value="F:3'-5' exonuclease activity"/>
    <property type="evidence" value="ECO:0007669"/>
    <property type="project" value="InterPro"/>
</dbReference>
<dbReference type="AlphaFoldDB" id="A0AA40D7J3"/>
<dbReference type="Gene3D" id="3.40.50.10190">
    <property type="entry name" value="BRCT domain"/>
    <property type="match status" value="1"/>
</dbReference>
<proteinExistence type="predicted"/>
<feature type="domain" description="HRDC" evidence="4">
    <location>
        <begin position="758"/>
        <end position="840"/>
    </location>
</feature>
<evidence type="ECO:0000313" key="5">
    <source>
        <dbReference type="EMBL" id="KAK0663094.1"/>
    </source>
</evidence>
<dbReference type="GO" id="GO:0000166">
    <property type="term" value="F:nucleotide binding"/>
    <property type="evidence" value="ECO:0007669"/>
    <property type="project" value="InterPro"/>
</dbReference>
<feature type="compositionally biased region" description="Acidic residues" evidence="3">
    <location>
        <begin position="124"/>
        <end position="137"/>
    </location>
</feature>
<comment type="caution">
    <text evidence="5">The sequence shown here is derived from an EMBL/GenBank/DDBJ whole genome shotgun (WGS) entry which is preliminary data.</text>
</comment>
<dbReference type="InterPro" id="IPR010997">
    <property type="entry name" value="HRDC-like_sf"/>
</dbReference>
<dbReference type="SUPFAM" id="SSF47819">
    <property type="entry name" value="HRDC-like"/>
    <property type="match status" value="3"/>
</dbReference>
<evidence type="ECO:0000256" key="1">
    <source>
        <dbReference type="ARBA" id="ARBA00022722"/>
    </source>
</evidence>
<evidence type="ECO:0000256" key="2">
    <source>
        <dbReference type="ARBA" id="ARBA00022801"/>
    </source>
</evidence>
<evidence type="ECO:0000259" key="4">
    <source>
        <dbReference type="PROSITE" id="PS50967"/>
    </source>
</evidence>
<sequence>MTSTVRYGLKLAASPLTLLRPPLHRLRRPPFASTVARVYRLHPALHTYTSTPRLADNYTENTAAEVMDLVSESQETVPSQSEAALSPRPPTLKPGDSFGSEFYGELNDFSLESPKNDAEKLQDEEAAASGSEEEPEPPFELTFKRKPLPEPTGPDEIPKAIPPSLWSHQLYQGPDGQDIIVDYCFTFEQSESVAQHFLNEPVLGLDMEWHCFASPTNIKQNASVLQLACEDRIAIFHLARHKGNTAAEILPPTLKKIIESDEILKAGVNIYGADAPKLRKLNLEPKGLFELSHLYNLIANKRTAGGHVPKHLKKLNEQSIEKLGLPLEKGSVRTSDWTKELDQAQIDYAAADAYAGFMLFHVMNEERKQMKPTPPLPAFAELGLPVMGISEKEADAEELSDYSNPIVRTIPPQDQLQGLSLRLYEKLCLKRAAVAAARGMKSIQLASNSALARVATAQPRTLQALRQVKGMGDTAVQNFGRDCILTVERFLTQGADNIPDDVIIDDPIISTPPRKKQGSSTLDASSRLLYDALCIKRKELAAEERISSFQYYRIANNKVLTNIANRRPTTFEELLEISGIGNYSARKFGEHWLSVVNSFIAEIPENFAPEEEAHEDNGSEEMMSEDDMLNISADNLPPGAEGCLSGERIVFTGILDALGRTGAQDLARKCGAEVLERPDTETTLVVTGRDVSENKLQSVAEYRLHTATEEDFIGLVFRKSREAHATATRQRAERPLGSLSALTGTLDPVTVQQVDDLPPSERAFHNALRALRTQLASLSKMPAASICSDADLRAIAIAQPPTRADFLRLPGGKGLDAVARQTNKSINDFLAKHNRSVPAVSRTTSREPQVIRNVESSGESDQDHAFEELQTTAPTKRFVYGEVQAPPSSSRKRKF</sequence>
<dbReference type="Pfam" id="PF00570">
    <property type="entry name" value="HRDC"/>
    <property type="match status" value="3"/>
</dbReference>
<feature type="compositionally biased region" description="Polar residues" evidence="3">
    <location>
        <begin position="71"/>
        <end position="83"/>
    </location>
</feature>
<reference evidence="5" key="1">
    <citation type="submission" date="2023-06" db="EMBL/GenBank/DDBJ databases">
        <title>Multi-omics analyses reveal the molecular pathogenesis toolkit of Lasiodiplodia hormozganensis, a cross-kingdom pathogen.</title>
        <authorList>
            <person name="Felix C."/>
            <person name="Meneses R."/>
            <person name="Goncalves M.F.M."/>
            <person name="Tilleman L."/>
            <person name="Duarte A.S."/>
            <person name="Jorrin-Novo J.V."/>
            <person name="Van De Peer Y."/>
            <person name="Deforce D."/>
            <person name="Van Nieuwerburgh F."/>
            <person name="Esteves A.C."/>
            <person name="Alves A."/>
        </authorList>
    </citation>
    <scope>NUCLEOTIDE SEQUENCE</scope>
    <source>
        <strain evidence="5">CBS 339.90</strain>
    </source>
</reference>
<gene>
    <name evidence="5" type="primary">rfc1_0</name>
    <name evidence="5" type="ORF">DIS24_g1407</name>
</gene>
<dbReference type="GO" id="GO:0005737">
    <property type="term" value="C:cytoplasm"/>
    <property type="evidence" value="ECO:0007669"/>
    <property type="project" value="TreeGrafter"/>
</dbReference>
<feature type="domain" description="HRDC" evidence="4">
    <location>
        <begin position="417"/>
        <end position="497"/>
    </location>
</feature>
<keyword evidence="6" id="KW-1185">Reference proteome</keyword>
<evidence type="ECO:0000313" key="6">
    <source>
        <dbReference type="Proteomes" id="UP001175001"/>
    </source>
</evidence>
<name>A0AA40D7J3_9PEZI</name>
<feature type="compositionally biased region" description="Basic and acidic residues" evidence="3">
    <location>
        <begin position="114"/>
        <end position="123"/>
    </location>
</feature>
<feature type="domain" description="HRDC" evidence="4">
    <location>
        <begin position="523"/>
        <end position="606"/>
    </location>
</feature>
<dbReference type="Gene3D" id="3.30.420.10">
    <property type="entry name" value="Ribonuclease H-like superfamily/Ribonuclease H"/>
    <property type="match status" value="1"/>
</dbReference>
<dbReference type="InterPro" id="IPR002562">
    <property type="entry name" value="3'-5'_exonuclease_dom"/>
</dbReference>
<dbReference type="InterPro" id="IPR036420">
    <property type="entry name" value="BRCT_dom_sf"/>
</dbReference>
<dbReference type="InterPro" id="IPR001357">
    <property type="entry name" value="BRCT_dom"/>
</dbReference>
<dbReference type="PROSITE" id="PS50967">
    <property type="entry name" value="HRDC"/>
    <property type="match status" value="3"/>
</dbReference>
<dbReference type="InterPro" id="IPR044876">
    <property type="entry name" value="HRDC_dom_sf"/>
</dbReference>
<dbReference type="InterPro" id="IPR051132">
    <property type="entry name" value="3-5_Exonuclease_domain"/>
</dbReference>
<keyword evidence="2" id="KW-0378">Hydrolase</keyword>
<organism evidence="5 6">
    <name type="scientific">Lasiodiplodia hormozganensis</name>
    <dbReference type="NCBI Taxonomy" id="869390"/>
    <lineage>
        <taxon>Eukaryota</taxon>
        <taxon>Fungi</taxon>
        <taxon>Dikarya</taxon>
        <taxon>Ascomycota</taxon>
        <taxon>Pezizomycotina</taxon>
        <taxon>Dothideomycetes</taxon>
        <taxon>Dothideomycetes incertae sedis</taxon>
        <taxon>Botryosphaeriales</taxon>
        <taxon>Botryosphaeriaceae</taxon>
        <taxon>Lasiodiplodia</taxon>
    </lineage>
</organism>
<dbReference type="GO" id="GO:0006139">
    <property type="term" value="P:nucleobase-containing compound metabolic process"/>
    <property type="evidence" value="ECO:0007669"/>
    <property type="project" value="InterPro"/>
</dbReference>
<protein>
    <submittedName>
        <fullName evidence="5">Replication factor C subunit 1</fullName>
    </submittedName>
</protein>
<dbReference type="PANTHER" id="PTHR13620">
    <property type="entry name" value="3-5 EXONUCLEASE"/>
    <property type="match status" value="1"/>
</dbReference>
<dbReference type="InterPro" id="IPR036397">
    <property type="entry name" value="RNaseH_sf"/>
</dbReference>
<dbReference type="InterPro" id="IPR002121">
    <property type="entry name" value="HRDC_dom"/>
</dbReference>
<feature type="region of interest" description="Disordered" evidence="3">
    <location>
        <begin position="70"/>
        <end position="156"/>
    </location>
</feature>
<dbReference type="SMART" id="SM00474">
    <property type="entry name" value="35EXOc"/>
    <property type="match status" value="1"/>
</dbReference>
<keyword evidence="1" id="KW-0540">Nuclease</keyword>
<dbReference type="Pfam" id="PF00533">
    <property type="entry name" value="BRCT"/>
    <property type="match status" value="1"/>
</dbReference>
<dbReference type="CDD" id="cd06141">
    <property type="entry name" value="WRN_exo"/>
    <property type="match status" value="1"/>
</dbReference>
<dbReference type="SUPFAM" id="SSF52113">
    <property type="entry name" value="BRCT domain"/>
    <property type="match status" value="1"/>
</dbReference>
<dbReference type="PANTHER" id="PTHR13620:SF104">
    <property type="entry name" value="EXONUCLEASE 3'-5' DOMAIN-CONTAINING PROTEIN 2"/>
    <property type="match status" value="1"/>
</dbReference>
<dbReference type="Pfam" id="PF01612">
    <property type="entry name" value="DNA_pol_A_exo1"/>
    <property type="match status" value="1"/>
</dbReference>
<dbReference type="SUPFAM" id="SSF53098">
    <property type="entry name" value="Ribonuclease H-like"/>
    <property type="match status" value="1"/>
</dbReference>
<dbReference type="Gene3D" id="1.10.150.80">
    <property type="entry name" value="HRDC domain"/>
    <property type="match status" value="3"/>
</dbReference>
<dbReference type="EMBL" id="JAUJDW010000004">
    <property type="protein sequence ID" value="KAK0663094.1"/>
    <property type="molecule type" value="Genomic_DNA"/>
</dbReference>